<organism evidence="7 8">
    <name type="scientific">Gossypium davidsonii</name>
    <name type="common">Davidson's cotton</name>
    <name type="synonym">Gossypium klotzschianum subsp. davidsonii</name>
    <dbReference type="NCBI Taxonomy" id="34287"/>
    <lineage>
        <taxon>Eukaryota</taxon>
        <taxon>Viridiplantae</taxon>
        <taxon>Streptophyta</taxon>
        <taxon>Embryophyta</taxon>
        <taxon>Tracheophyta</taxon>
        <taxon>Spermatophyta</taxon>
        <taxon>Magnoliopsida</taxon>
        <taxon>eudicotyledons</taxon>
        <taxon>Gunneridae</taxon>
        <taxon>Pentapetalae</taxon>
        <taxon>rosids</taxon>
        <taxon>malvids</taxon>
        <taxon>Malvales</taxon>
        <taxon>Malvaceae</taxon>
        <taxon>Malvoideae</taxon>
        <taxon>Gossypium</taxon>
    </lineage>
</organism>
<dbReference type="PRINTS" id="PR00404">
    <property type="entry name" value="MADSDOMAIN"/>
</dbReference>
<dbReference type="CDD" id="cd00266">
    <property type="entry name" value="MADS_SRF_like"/>
    <property type="match status" value="1"/>
</dbReference>
<keyword evidence="5" id="KW-0539">Nucleus</keyword>
<gene>
    <name evidence="7" type="ORF">Godav_001256</name>
</gene>
<dbReference type="PROSITE" id="PS50066">
    <property type="entry name" value="MADS_BOX_2"/>
    <property type="match status" value="1"/>
</dbReference>
<accession>A0A7J8T469</accession>
<protein>
    <recommendedName>
        <fullName evidence="6">MADS-box domain-containing protein</fullName>
    </recommendedName>
</protein>
<evidence type="ECO:0000256" key="5">
    <source>
        <dbReference type="ARBA" id="ARBA00023242"/>
    </source>
</evidence>
<evidence type="ECO:0000256" key="1">
    <source>
        <dbReference type="ARBA" id="ARBA00004123"/>
    </source>
</evidence>
<comment type="caution">
    <text evidence="7">The sequence shown here is derived from an EMBL/GenBank/DDBJ whole genome shotgun (WGS) entry which is preliminary data.</text>
</comment>
<dbReference type="FunFam" id="3.40.1810.10:FF:000018">
    <property type="entry name" value="agamous-like MADS-box protein AGL80"/>
    <property type="match status" value="1"/>
</dbReference>
<dbReference type="PANTHER" id="PTHR11945:SF387">
    <property type="entry name" value="AGAMOUS-LIKE MADS-BOX PROTEIN AGL80"/>
    <property type="match status" value="1"/>
</dbReference>
<dbReference type="GO" id="GO:0045944">
    <property type="term" value="P:positive regulation of transcription by RNA polymerase II"/>
    <property type="evidence" value="ECO:0007669"/>
    <property type="project" value="InterPro"/>
</dbReference>
<name>A0A7J8T469_GOSDV</name>
<dbReference type="GO" id="GO:0000981">
    <property type="term" value="F:DNA-binding transcription factor activity, RNA polymerase II-specific"/>
    <property type="evidence" value="ECO:0007669"/>
    <property type="project" value="InterPro"/>
</dbReference>
<evidence type="ECO:0000259" key="6">
    <source>
        <dbReference type="PROSITE" id="PS50066"/>
    </source>
</evidence>
<evidence type="ECO:0000313" key="8">
    <source>
        <dbReference type="Proteomes" id="UP000593561"/>
    </source>
</evidence>
<evidence type="ECO:0000256" key="3">
    <source>
        <dbReference type="ARBA" id="ARBA00023125"/>
    </source>
</evidence>
<evidence type="ECO:0000256" key="2">
    <source>
        <dbReference type="ARBA" id="ARBA00023015"/>
    </source>
</evidence>
<keyword evidence="4" id="KW-0804">Transcription</keyword>
<dbReference type="Gene3D" id="3.40.1810.10">
    <property type="entry name" value="Transcription factor, MADS-box"/>
    <property type="match status" value="1"/>
</dbReference>
<dbReference type="AlphaFoldDB" id="A0A7J8T469"/>
<dbReference type="GO" id="GO:0046983">
    <property type="term" value="F:protein dimerization activity"/>
    <property type="evidence" value="ECO:0007669"/>
    <property type="project" value="InterPro"/>
</dbReference>
<dbReference type="Pfam" id="PF00319">
    <property type="entry name" value="SRF-TF"/>
    <property type="match status" value="1"/>
</dbReference>
<dbReference type="SUPFAM" id="SSF55455">
    <property type="entry name" value="SRF-like"/>
    <property type="match status" value="1"/>
</dbReference>
<comment type="subcellular location">
    <subcellularLocation>
        <location evidence="1">Nucleus</location>
    </subcellularLocation>
</comment>
<dbReference type="InterPro" id="IPR002100">
    <property type="entry name" value="TF_MADSbox"/>
</dbReference>
<dbReference type="EMBL" id="JABFAC010000013">
    <property type="protein sequence ID" value="MBA0632536.1"/>
    <property type="molecule type" value="Genomic_DNA"/>
</dbReference>
<keyword evidence="8" id="KW-1185">Reference proteome</keyword>
<dbReference type="GO" id="GO:0005634">
    <property type="term" value="C:nucleus"/>
    <property type="evidence" value="ECO:0007669"/>
    <property type="project" value="UniProtKB-SubCell"/>
</dbReference>
<dbReference type="InterPro" id="IPR033897">
    <property type="entry name" value="SRF-like_MADS-box"/>
</dbReference>
<dbReference type="GO" id="GO:0000978">
    <property type="term" value="F:RNA polymerase II cis-regulatory region sequence-specific DNA binding"/>
    <property type="evidence" value="ECO:0007669"/>
    <property type="project" value="TreeGrafter"/>
</dbReference>
<reference evidence="7 8" key="1">
    <citation type="journal article" date="2019" name="Genome Biol. Evol.">
        <title>Insights into the evolution of the New World diploid cottons (Gossypium, subgenus Houzingenia) based on genome sequencing.</title>
        <authorList>
            <person name="Grover C.E."/>
            <person name="Arick M.A. 2nd"/>
            <person name="Thrash A."/>
            <person name="Conover J.L."/>
            <person name="Sanders W.S."/>
            <person name="Peterson D.G."/>
            <person name="Frelichowski J.E."/>
            <person name="Scheffler J.A."/>
            <person name="Scheffler B.E."/>
            <person name="Wendel J.F."/>
        </authorList>
    </citation>
    <scope>NUCLEOTIDE SEQUENCE [LARGE SCALE GENOMIC DNA]</scope>
    <source>
        <strain evidence="7">27</strain>
        <tissue evidence="7">Leaf</tissue>
    </source>
</reference>
<evidence type="ECO:0000313" key="7">
    <source>
        <dbReference type="EMBL" id="MBA0632536.1"/>
    </source>
</evidence>
<feature type="domain" description="MADS-box" evidence="6">
    <location>
        <begin position="1"/>
        <end position="49"/>
    </location>
</feature>
<proteinExistence type="predicted"/>
<keyword evidence="2" id="KW-0805">Transcription regulation</keyword>
<evidence type="ECO:0000256" key="4">
    <source>
        <dbReference type="ARBA" id="ARBA00023163"/>
    </source>
</evidence>
<dbReference type="SMART" id="SM00432">
    <property type="entry name" value="MADS"/>
    <property type="match status" value="1"/>
</dbReference>
<dbReference type="PANTHER" id="PTHR11945">
    <property type="entry name" value="MADS BOX PROTEIN"/>
    <property type="match status" value="1"/>
</dbReference>
<dbReference type="Proteomes" id="UP000593561">
    <property type="component" value="Unassembled WGS sequence"/>
</dbReference>
<dbReference type="InterPro" id="IPR036879">
    <property type="entry name" value="TF_MADSbox_sf"/>
</dbReference>
<keyword evidence="3" id="KW-0238">DNA-binding</keyword>
<sequence>MTRKKVKLAYITNDSTRKATYKKRIKGLKKKIRELSTLCGIDTCAIMYNPYKSQPEVWPSPVVVQQILSKLETIPEMEKSKNMMNQKTFLSQKITKVAEQLKKHCKENWENEITQVMINNICSKGVVRGLNFGAFSDINMLFDKKMSDIDKRIEALSRAPLNPQGVSSLLSSSMVALPSMTMVTPEAMPRTGTENIVQPHVENMDPMQRQQWIVDLMSNKNKTPQTHVGGDEIMFQFGDNINPNNGLCSNIVFPWEK</sequence>